<evidence type="ECO:0000256" key="1">
    <source>
        <dbReference type="ARBA" id="ARBA00003291"/>
    </source>
</evidence>
<dbReference type="GO" id="GO:0005509">
    <property type="term" value="F:calcium ion binding"/>
    <property type="evidence" value="ECO:0000318"/>
    <property type="project" value="GO_Central"/>
</dbReference>
<evidence type="ECO:0000313" key="8">
    <source>
        <dbReference type="EMBL" id="AFK36414.1"/>
    </source>
</evidence>
<name>G7JUB9_MEDTR</name>
<dbReference type="EnsemblPlants" id="AES92264">
    <property type="protein sequence ID" value="AES92264"/>
    <property type="gene ID" value="MTR_4g127560"/>
</dbReference>
<dbReference type="EMBL" id="BT136619">
    <property type="protein sequence ID" value="AFK36414.1"/>
    <property type="molecule type" value="mRNA"/>
</dbReference>
<feature type="domain" description="EF-hand" evidence="6">
    <location>
        <begin position="164"/>
        <end position="199"/>
    </location>
</feature>
<dbReference type="SMART" id="SM00054">
    <property type="entry name" value="EFh"/>
    <property type="match status" value="2"/>
</dbReference>
<reference evidence="7 10" key="3">
    <citation type="journal article" date="2014" name="BMC Genomics">
        <title>An improved genome release (version Mt4.0) for the model legume Medicago truncatula.</title>
        <authorList>
            <person name="Tang H."/>
            <person name="Krishnakumar V."/>
            <person name="Bidwell S."/>
            <person name="Rosen B."/>
            <person name="Chan A."/>
            <person name="Zhou S."/>
            <person name="Gentzbittel L."/>
            <person name="Childs K.L."/>
            <person name="Yandell M."/>
            <person name="Gundlach H."/>
            <person name="Mayer K.F."/>
            <person name="Schwartz D.C."/>
            <person name="Town C.D."/>
        </authorList>
    </citation>
    <scope>GENOME REANNOTATION</scope>
    <source>
        <strain evidence="9 10">cv. Jemalong A17</strain>
    </source>
</reference>
<dbReference type="InterPro" id="IPR018247">
    <property type="entry name" value="EF_Hand_1_Ca_BS"/>
</dbReference>
<reference evidence="9" key="4">
    <citation type="submission" date="2015-04" db="UniProtKB">
        <authorList>
            <consortium name="EnsemblPlants"/>
        </authorList>
    </citation>
    <scope>IDENTIFICATION</scope>
    <source>
        <strain evidence="9">cv. Jemalong A17</strain>
    </source>
</reference>
<dbReference type="STRING" id="3880.G7JUB9"/>
<dbReference type="EMBL" id="CM001220">
    <property type="protein sequence ID" value="AES92264.2"/>
    <property type="molecule type" value="Genomic_DNA"/>
</dbReference>
<reference evidence="7 10" key="1">
    <citation type="journal article" date="2011" name="Nature">
        <title>The Medicago genome provides insight into the evolution of rhizobial symbioses.</title>
        <authorList>
            <person name="Young N.D."/>
            <person name="Debelle F."/>
            <person name="Oldroyd G.E."/>
            <person name="Geurts R."/>
            <person name="Cannon S.B."/>
            <person name="Udvardi M.K."/>
            <person name="Benedito V.A."/>
            <person name="Mayer K.F."/>
            <person name="Gouzy J."/>
            <person name="Schoof H."/>
            <person name="Van de Peer Y."/>
            <person name="Proost S."/>
            <person name="Cook D.R."/>
            <person name="Meyers B.C."/>
            <person name="Spannagl M."/>
            <person name="Cheung F."/>
            <person name="De Mita S."/>
            <person name="Krishnakumar V."/>
            <person name="Gundlach H."/>
            <person name="Zhou S."/>
            <person name="Mudge J."/>
            <person name="Bharti A.K."/>
            <person name="Murray J.D."/>
            <person name="Naoumkina M.A."/>
            <person name="Rosen B."/>
            <person name="Silverstein K.A."/>
            <person name="Tang H."/>
            <person name="Rombauts S."/>
            <person name="Zhao P.X."/>
            <person name="Zhou P."/>
            <person name="Barbe V."/>
            <person name="Bardou P."/>
            <person name="Bechner M."/>
            <person name="Bellec A."/>
            <person name="Berger A."/>
            <person name="Berges H."/>
            <person name="Bidwell S."/>
            <person name="Bisseling T."/>
            <person name="Choisne N."/>
            <person name="Couloux A."/>
            <person name="Denny R."/>
            <person name="Deshpande S."/>
            <person name="Dai X."/>
            <person name="Doyle J.J."/>
            <person name="Dudez A.M."/>
            <person name="Farmer A.D."/>
            <person name="Fouteau S."/>
            <person name="Franken C."/>
            <person name="Gibelin C."/>
            <person name="Gish J."/>
            <person name="Goldstein S."/>
            <person name="Gonzalez A.J."/>
            <person name="Green P.J."/>
            <person name="Hallab A."/>
            <person name="Hartog M."/>
            <person name="Hua A."/>
            <person name="Humphray S.J."/>
            <person name="Jeong D.H."/>
            <person name="Jing Y."/>
            <person name="Jocker A."/>
            <person name="Kenton S.M."/>
            <person name="Kim D.J."/>
            <person name="Klee K."/>
            <person name="Lai H."/>
            <person name="Lang C."/>
            <person name="Lin S."/>
            <person name="Macmil S.L."/>
            <person name="Magdelenat G."/>
            <person name="Matthews L."/>
            <person name="McCorrison J."/>
            <person name="Monaghan E.L."/>
            <person name="Mun J.H."/>
            <person name="Najar F.Z."/>
            <person name="Nicholson C."/>
            <person name="Noirot C."/>
            <person name="O'Bleness M."/>
            <person name="Paule C.R."/>
            <person name="Poulain J."/>
            <person name="Prion F."/>
            <person name="Qin B."/>
            <person name="Qu C."/>
            <person name="Retzel E.F."/>
            <person name="Riddle C."/>
            <person name="Sallet E."/>
            <person name="Samain S."/>
            <person name="Samson N."/>
            <person name="Sanders I."/>
            <person name="Saurat O."/>
            <person name="Scarpelli C."/>
            <person name="Schiex T."/>
            <person name="Segurens B."/>
            <person name="Severin A.J."/>
            <person name="Sherrier D.J."/>
            <person name="Shi R."/>
            <person name="Sims S."/>
            <person name="Singer S.R."/>
            <person name="Sinharoy S."/>
            <person name="Sterck L."/>
            <person name="Viollet A."/>
            <person name="Wang B.B."/>
            <person name="Wang K."/>
            <person name="Wang M."/>
            <person name="Wang X."/>
            <person name="Warfsmann J."/>
            <person name="Weissenbach J."/>
            <person name="White D.D."/>
            <person name="White J.D."/>
            <person name="Wiley G.B."/>
            <person name="Wincker P."/>
            <person name="Xing Y."/>
            <person name="Yang L."/>
            <person name="Yao Z."/>
            <person name="Ying F."/>
            <person name="Zhai J."/>
            <person name="Zhou L."/>
            <person name="Zuber A."/>
            <person name="Denarie J."/>
            <person name="Dixon R.A."/>
            <person name="May G.D."/>
            <person name="Schwartz D.C."/>
            <person name="Rogers J."/>
            <person name="Quetier F."/>
            <person name="Town C.D."/>
            <person name="Roe B.A."/>
        </authorList>
    </citation>
    <scope>NUCLEOTIDE SEQUENCE [LARGE SCALE GENOMIC DNA]</scope>
    <source>
        <strain evidence="7">A17</strain>
        <strain evidence="9 10">cv. Jemalong A17</strain>
    </source>
</reference>
<accession>G7JUB9</accession>
<evidence type="ECO:0000256" key="2">
    <source>
        <dbReference type="ARBA" id="ARBA00022723"/>
    </source>
</evidence>
<dbReference type="AlphaFoldDB" id="G7JUB9"/>
<keyword evidence="4" id="KW-0106">Calcium</keyword>
<feature type="domain" description="EF-hand" evidence="6">
    <location>
        <begin position="126"/>
        <end position="161"/>
    </location>
</feature>
<protein>
    <submittedName>
        <fullName evidence="7">Calcium-binding EF-hand protein</fullName>
    </submittedName>
</protein>
<accession>I3S822</accession>
<dbReference type="Pfam" id="PF13499">
    <property type="entry name" value="EF-hand_7"/>
    <property type="match status" value="1"/>
</dbReference>
<evidence type="ECO:0000256" key="3">
    <source>
        <dbReference type="ARBA" id="ARBA00022737"/>
    </source>
</evidence>
<evidence type="ECO:0000313" key="9">
    <source>
        <dbReference type="EnsemblPlants" id="AES92264"/>
    </source>
</evidence>
<keyword evidence="2" id="KW-0479">Metal-binding</keyword>
<dbReference type="KEGG" id="mtr:11446018"/>
<evidence type="ECO:0000259" key="6">
    <source>
        <dbReference type="PROSITE" id="PS50222"/>
    </source>
</evidence>
<dbReference type="SUPFAM" id="SSF47473">
    <property type="entry name" value="EF-hand"/>
    <property type="match status" value="1"/>
</dbReference>
<dbReference type="eggNOG" id="KOG0027">
    <property type="taxonomic scope" value="Eukaryota"/>
</dbReference>
<organism evidence="7 10">
    <name type="scientific">Medicago truncatula</name>
    <name type="common">Barrel medic</name>
    <name type="synonym">Medicago tribuloides</name>
    <dbReference type="NCBI Taxonomy" id="3880"/>
    <lineage>
        <taxon>Eukaryota</taxon>
        <taxon>Viridiplantae</taxon>
        <taxon>Streptophyta</taxon>
        <taxon>Embryophyta</taxon>
        <taxon>Tracheophyta</taxon>
        <taxon>Spermatophyta</taxon>
        <taxon>Magnoliopsida</taxon>
        <taxon>eudicotyledons</taxon>
        <taxon>Gunneridae</taxon>
        <taxon>Pentapetalae</taxon>
        <taxon>rosids</taxon>
        <taxon>fabids</taxon>
        <taxon>Fabales</taxon>
        <taxon>Fabaceae</taxon>
        <taxon>Papilionoideae</taxon>
        <taxon>50 kb inversion clade</taxon>
        <taxon>NPAAA clade</taxon>
        <taxon>Hologalegina</taxon>
        <taxon>IRL clade</taxon>
        <taxon>Trifolieae</taxon>
        <taxon>Medicago</taxon>
    </lineage>
</organism>
<gene>
    <name evidence="9" type="primary">11446018</name>
    <name evidence="7" type="ordered locus">MTR_4g127560</name>
</gene>
<dbReference type="HOGENOM" id="CLU_061288_11_0_1"/>
<feature type="region of interest" description="Disordered" evidence="5">
    <location>
        <begin position="61"/>
        <end position="82"/>
    </location>
</feature>
<evidence type="ECO:0000256" key="5">
    <source>
        <dbReference type="SAM" id="MobiDB-lite"/>
    </source>
</evidence>
<dbReference type="FunFam" id="1.10.238.10:FF:000302">
    <property type="entry name" value="Probable calcium-binding protein CML46"/>
    <property type="match status" value="1"/>
</dbReference>
<evidence type="ECO:0000313" key="10">
    <source>
        <dbReference type="Proteomes" id="UP000002051"/>
    </source>
</evidence>
<dbReference type="Proteomes" id="UP000002051">
    <property type="component" value="Chromosome 4"/>
</dbReference>
<dbReference type="Gene3D" id="1.10.238.10">
    <property type="entry name" value="EF-hand"/>
    <property type="match status" value="1"/>
</dbReference>
<evidence type="ECO:0000313" key="7">
    <source>
        <dbReference type="EMBL" id="AES92264.2"/>
    </source>
</evidence>
<dbReference type="OrthoDB" id="26525at2759"/>
<evidence type="ECO:0000256" key="4">
    <source>
        <dbReference type="ARBA" id="ARBA00022837"/>
    </source>
</evidence>
<dbReference type="InterPro" id="IPR039647">
    <property type="entry name" value="EF_hand_pair_protein_CML-like"/>
</dbReference>
<dbReference type="PANTHER" id="PTHR10891">
    <property type="entry name" value="EF-HAND CALCIUM-BINDING DOMAIN CONTAINING PROTEIN"/>
    <property type="match status" value="1"/>
</dbReference>
<keyword evidence="3" id="KW-0677">Repeat</keyword>
<dbReference type="PROSITE" id="PS00018">
    <property type="entry name" value="EF_HAND_1"/>
    <property type="match status" value="2"/>
</dbReference>
<accession>A0A0C3X7P2</accession>
<comment type="function">
    <text evidence="1">Potential calcium sensor.</text>
</comment>
<dbReference type="InterPro" id="IPR002048">
    <property type="entry name" value="EF_hand_dom"/>
</dbReference>
<keyword evidence="10" id="KW-1185">Reference proteome</keyword>
<reference evidence="8" key="2">
    <citation type="submission" date="2012-05" db="EMBL/GenBank/DDBJ databases">
        <authorList>
            <person name="Krishnakumar V."/>
            <person name="Cheung F."/>
            <person name="Xiao Y."/>
            <person name="Chan A."/>
            <person name="Moskal W.A."/>
            <person name="Town C.D."/>
        </authorList>
    </citation>
    <scope>NUCLEOTIDE SEQUENCE</scope>
</reference>
<sequence>MALPQISQSNSISNSTSPLFGLIDLFLYLTFFNKIHNFFSSIWFFLLCQIHSGSSEVREEKKVSESKCSSQENESNIGRDNGDMIERDEVKMVMEKMGFFCSSESEELEEKYGSKELCEVFEENEPSLEELKQAFDVFDENKDGFIDAKELQRVLVILGLKQGSEFENCQKMITIFDENQDGRIDFIEFVNIMKNHFCC</sequence>
<dbReference type="PaxDb" id="3880-AES92264"/>
<dbReference type="CDD" id="cd00051">
    <property type="entry name" value="EFh"/>
    <property type="match status" value="1"/>
</dbReference>
<proteinExistence type="evidence at transcript level"/>
<dbReference type="PROSITE" id="PS50222">
    <property type="entry name" value="EF_HAND_2"/>
    <property type="match status" value="2"/>
</dbReference>
<dbReference type="InterPro" id="IPR011992">
    <property type="entry name" value="EF-hand-dom_pair"/>
</dbReference>